<evidence type="ECO:0000313" key="5">
    <source>
        <dbReference type="Proteomes" id="UP000029859"/>
    </source>
</evidence>
<dbReference type="InterPro" id="IPR026371">
    <property type="entry name" value="PGF_CTERM"/>
</dbReference>
<protein>
    <recommendedName>
        <fullName evidence="3">PGF-CTERM archaeal protein-sorting signal domain-containing protein</fullName>
    </recommendedName>
</protein>
<dbReference type="PANTHER" id="PTHR12861:SF3">
    <property type="entry name" value="TRANSLOCON-ASSOCIATED PROTEIN SUBUNIT BETA"/>
    <property type="match status" value="1"/>
</dbReference>
<feature type="region of interest" description="Disordered" evidence="2">
    <location>
        <begin position="476"/>
        <end position="506"/>
    </location>
</feature>
<reference evidence="4 5" key="1">
    <citation type="submission" date="2014-09" db="EMBL/GenBank/DDBJ databases">
        <title>Draft genome sequence of an obligately methylotrophic methanogen, Methanococcoides methylutens, isolated from marine sediment.</title>
        <authorList>
            <person name="Guan Y."/>
            <person name="Ngugi D.K."/>
            <person name="Blom J."/>
            <person name="Ali S."/>
            <person name="Ferry J.G."/>
            <person name="Stingl U."/>
        </authorList>
    </citation>
    <scope>NUCLEOTIDE SEQUENCE [LARGE SCALE GENOMIC DNA]</scope>
    <source>
        <strain evidence="4 5">DSM 2657</strain>
    </source>
</reference>
<dbReference type="RefSeq" id="WP_048194089.1">
    <property type="nucleotide sequence ID" value="NZ_CAAGSM010000003.1"/>
</dbReference>
<name>A0A099T3R8_METMT</name>
<organism evidence="4 5">
    <name type="scientific">Methanococcoides methylutens</name>
    <dbReference type="NCBI Taxonomy" id="2226"/>
    <lineage>
        <taxon>Archaea</taxon>
        <taxon>Methanobacteriati</taxon>
        <taxon>Methanobacteriota</taxon>
        <taxon>Stenosarchaea group</taxon>
        <taxon>Methanomicrobia</taxon>
        <taxon>Methanosarcinales</taxon>
        <taxon>Methanosarcinaceae</taxon>
        <taxon>Methanococcoides</taxon>
    </lineage>
</organism>
<dbReference type="Gene3D" id="2.60.40.10">
    <property type="entry name" value="Immunoglobulins"/>
    <property type="match status" value="2"/>
</dbReference>
<dbReference type="Pfam" id="PF13584">
    <property type="entry name" value="BatD"/>
    <property type="match status" value="1"/>
</dbReference>
<comment type="caution">
    <text evidence="4">The sequence shown here is derived from an EMBL/GenBank/DDBJ whole genome shotgun (WGS) entry which is preliminary data.</text>
</comment>
<feature type="domain" description="PGF-CTERM archaeal protein-sorting signal" evidence="3">
    <location>
        <begin position="508"/>
        <end position="529"/>
    </location>
</feature>
<accession>A0A099T3R8</accession>
<dbReference type="AlphaFoldDB" id="A0A099T3R8"/>
<evidence type="ECO:0000313" key="4">
    <source>
        <dbReference type="EMBL" id="KGK98876.1"/>
    </source>
</evidence>
<dbReference type="PANTHER" id="PTHR12861">
    <property type="entry name" value="TRANSLOCON-ASSOCIATED PROTEIN, BETA SUBUNIT PRECURSOR TRAP-BETA SIGNAL SEQUENCE RECEPTOR BETA SUBUNIT"/>
    <property type="match status" value="1"/>
</dbReference>
<dbReference type="InterPro" id="IPR025738">
    <property type="entry name" value="BatD"/>
</dbReference>
<dbReference type="OrthoDB" id="125550at2157"/>
<keyword evidence="5" id="KW-1185">Reference proteome</keyword>
<evidence type="ECO:0000256" key="2">
    <source>
        <dbReference type="SAM" id="MobiDB-lite"/>
    </source>
</evidence>
<sequence>MFRKALIVLLMVLCVLSVTASAYTLDDIEWKSTETKTLQWGHNFENGEAKDDSYDTYVIKAEDFSSDGFVSLSLSKDGQIKDIASLGLADSWEYRDEENGQDIKLFIKEIKTNVDQWTGNMEDPTVKVEVYRRGVPDFDIDIKTEKNEYDPRSPSNPKEVVTTITVKNKGYAKAEDVEVIVDPAGMELADGDLKTHITTLAKDETSEIIEVDFEVPHLWEETDLDIEVTVRAKDINGDIHEDSEKKEITVMPKAELILTKSIIEELYMDETAYVSVAVRNYGIYSMNSVTIKDTVLSSMELKDSVTLEKTVSFKPGETIEVFSYALKPIKPGKYTSPEAVATYTASNGKTYTYESEDPKIEINGPYITLSQKMDKTKVEPGTEVKVTVTTKNEGNRDASTRVSSTDFPEGSTFVSGDTSFDKVLGKGESGSYSYILKMNDEGTFKLSPATATFIDMESYKGEKISNMPEITVEIPEPKETSTSSSTSNPSNGDSSQPGTESNEEVVEPGFESIFAITALAGVYLAIRRRK</sequence>
<evidence type="ECO:0000259" key="3">
    <source>
        <dbReference type="Pfam" id="PF18204"/>
    </source>
</evidence>
<evidence type="ECO:0000256" key="1">
    <source>
        <dbReference type="ARBA" id="ARBA00022729"/>
    </source>
</evidence>
<dbReference type="EMBL" id="JRHO01000010">
    <property type="protein sequence ID" value="KGK98876.1"/>
    <property type="molecule type" value="Genomic_DNA"/>
</dbReference>
<gene>
    <name evidence="4" type="ORF">LI82_06185</name>
</gene>
<dbReference type="Proteomes" id="UP000029859">
    <property type="component" value="Unassembled WGS sequence"/>
</dbReference>
<dbReference type="Pfam" id="PF18204">
    <property type="entry name" value="PGF-CTERM"/>
    <property type="match status" value="1"/>
</dbReference>
<dbReference type="InterPro" id="IPR013783">
    <property type="entry name" value="Ig-like_fold"/>
</dbReference>
<proteinExistence type="predicted"/>
<keyword evidence="1" id="KW-0732">Signal</keyword>
<feature type="compositionally biased region" description="Low complexity" evidence="2">
    <location>
        <begin position="480"/>
        <end position="495"/>
    </location>
</feature>